<dbReference type="Proteomes" id="UP001428341">
    <property type="component" value="Unassembled WGS sequence"/>
</dbReference>
<gene>
    <name evidence="1" type="ORF">WN944_010931</name>
</gene>
<evidence type="ECO:0000313" key="2">
    <source>
        <dbReference type="Proteomes" id="UP001428341"/>
    </source>
</evidence>
<dbReference type="AlphaFoldDB" id="A0AAP0MSI4"/>
<accession>A0AAP0MSI4</accession>
<dbReference type="EMBL" id="JBCGBO010000002">
    <property type="protein sequence ID" value="KAK9222495.1"/>
    <property type="molecule type" value="Genomic_DNA"/>
</dbReference>
<name>A0AAP0MSI4_9ROSI</name>
<dbReference type="Gene3D" id="3.30.70.260">
    <property type="match status" value="1"/>
</dbReference>
<proteinExistence type="predicted"/>
<sequence>MRFLENFAALRAFQNFTGLVSLKSVRGPPLNPLYFDYLFYIDFEASMADPRAQNALGHLQAIIDFWPLVMTFFMIIGSNDIKVSLYEDNRDLVFLYFCAGVCYISSRPWLLSHGCNSIARVSFACFPSFCSFPIQLVAEQSIHFGRDCWSTAATLSRSFEPFEFWPGEVSVGMTWSIKEIFKEK</sequence>
<reference evidence="1 2" key="1">
    <citation type="submission" date="2024-05" db="EMBL/GenBank/DDBJ databases">
        <title>Haplotype-resolved chromosome-level genome assembly of Huyou (Citrus changshanensis).</title>
        <authorList>
            <person name="Miao C."/>
            <person name="Chen W."/>
            <person name="Wu Y."/>
            <person name="Wang L."/>
            <person name="Zhao S."/>
            <person name="Grierson D."/>
            <person name="Xu C."/>
            <person name="Chen K."/>
        </authorList>
    </citation>
    <scope>NUCLEOTIDE SEQUENCE [LARGE SCALE GENOMIC DNA]</scope>
    <source>
        <strain evidence="1">01-14</strain>
        <tissue evidence="1">Leaf</tissue>
    </source>
</reference>
<evidence type="ECO:0000313" key="1">
    <source>
        <dbReference type="EMBL" id="KAK9222495.1"/>
    </source>
</evidence>
<keyword evidence="2" id="KW-1185">Reference proteome</keyword>
<organism evidence="1 2">
    <name type="scientific">Citrus x changshan-huyou</name>
    <dbReference type="NCBI Taxonomy" id="2935761"/>
    <lineage>
        <taxon>Eukaryota</taxon>
        <taxon>Viridiplantae</taxon>
        <taxon>Streptophyta</taxon>
        <taxon>Embryophyta</taxon>
        <taxon>Tracheophyta</taxon>
        <taxon>Spermatophyta</taxon>
        <taxon>Magnoliopsida</taxon>
        <taxon>eudicotyledons</taxon>
        <taxon>Gunneridae</taxon>
        <taxon>Pentapetalae</taxon>
        <taxon>rosids</taxon>
        <taxon>malvids</taxon>
        <taxon>Sapindales</taxon>
        <taxon>Rutaceae</taxon>
        <taxon>Aurantioideae</taxon>
        <taxon>Citrus</taxon>
    </lineage>
</organism>
<comment type="caution">
    <text evidence="1">The sequence shown here is derived from an EMBL/GenBank/DDBJ whole genome shotgun (WGS) entry which is preliminary data.</text>
</comment>
<protein>
    <submittedName>
        <fullName evidence="1">Uncharacterized protein</fullName>
    </submittedName>
</protein>